<dbReference type="PANTHER" id="PTHR23329:SF1">
    <property type="entry name" value="TUFTELIN-INTERACTING PROTEIN 11"/>
    <property type="match status" value="1"/>
</dbReference>
<dbReference type="Proteomes" id="UP000800093">
    <property type="component" value="Unassembled WGS sequence"/>
</dbReference>
<dbReference type="Pfam" id="PF07842">
    <property type="entry name" value="GCFC"/>
    <property type="match status" value="1"/>
</dbReference>
<dbReference type="PROSITE" id="PS50174">
    <property type="entry name" value="G_PATCH"/>
    <property type="match status" value="1"/>
</dbReference>
<reference evidence="5" key="1">
    <citation type="journal article" date="2020" name="Stud. Mycol.">
        <title>101 Dothideomycetes genomes: A test case for predicting lifestyles and emergence of pathogens.</title>
        <authorList>
            <person name="Haridas S."/>
            <person name="Albert R."/>
            <person name="Binder M."/>
            <person name="Bloem J."/>
            <person name="LaButti K."/>
            <person name="Salamov A."/>
            <person name="Andreopoulos B."/>
            <person name="Baker S."/>
            <person name="Barry K."/>
            <person name="Bills G."/>
            <person name="Bluhm B."/>
            <person name="Cannon C."/>
            <person name="Castanera R."/>
            <person name="Culley D."/>
            <person name="Daum C."/>
            <person name="Ezra D."/>
            <person name="Gonzalez J."/>
            <person name="Henrissat B."/>
            <person name="Kuo A."/>
            <person name="Liang C."/>
            <person name="Lipzen A."/>
            <person name="Lutzoni F."/>
            <person name="Magnuson J."/>
            <person name="Mondo S."/>
            <person name="Nolan M."/>
            <person name="Ohm R."/>
            <person name="Pangilinan J."/>
            <person name="Park H.-J."/>
            <person name="Ramirez L."/>
            <person name="Alfaro M."/>
            <person name="Sun H."/>
            <person name="Tritt A."/>
            <person name="Yoshinaga Y."/>
            <person name="Zwiers L.-H."/>
            <person name="Turgeon B."/>
            <person name="Goodwin S."/>
            <person name="Spatafora J."/>
            <person name="Crous P."/>
            <person name="Grigoriev I."/>
        </authorList>
    </citation>
    <scope>NUCLEOTIDE SEQUENCE [LARGE SCALE GENOMIC DNA]</scope>
    <source>
        <strain evidence="5">CBS 304.66</strain>
    </source>
</reference>
<dbReference type="InterPro" id="IPR000467">
    <property type="entry name" value="G_patch_dom"/>
</dbReference>
<dbReference type="OrthoDB" id="4822at2759"/>
<dbReference type="InterPro" id="IPR045211">
    <property type="entry name" value="TFP11/STIP/Ntr1"/>
</dbReference>
<dbReference type="SMART" id="SM00443">
    <property type="entry name" value="G_patch"/>
    <property type="match status" value="1"/>
</dbReference>
<organism evidence="4 5">
    <name type="scientific">Lojkania enalia</name>
    <dbReference type="NCBI Taxonomy" id="147567"/>
    <lineage>
        <taxon>Eukaryota</taxon>
        <taxon>Fungi</taxon>
        <taxon>Dikarya</taxon>
        <taxon>Ascomycota</taxon>
        <taxon>Pezizomycotina</taxon>
        <taxon>Dothideomycetes</taxon>
        <taxon>Pleosporomycetidae</taxon>
        <taxon>Pleosporales</taxon>
        <taxon>Pleosporales incertae sedis</taxon>
        <taxon>Lojkania</taxon>
    </lineage>
</organism>
<feature type="compositionally biased region" description="Basic and acidic residues" evidence="2">
    <location>
        <begin position="73"/>
        <end position="91"/>
    </location>
</feature>
<evidence type="ECO:0000256" key="1">
    <source>
        <dbReference type="ARBA" id="ARBA00010900"/>
    </source>
</evidence>
<gene>
    <name evidence="4" type="ORF">CC78DRAFT_144346</name>
</gene>
<dbReference type="GO" id="GO:0071008">
    <property type="term" value="C:U2-type post-mRNA release spliceosomal complex"/>
    <property type="evidence" value="ECO:0007669"/>
    <property type="project" value="TreeGrafter"/>
</dbReference>
<evidence type="ECO:0000313" key="5">
    <source>
        <dbReference type="Proteomes" id="UP000800093"/>
    </source>
</evidence>
<name>A0A9P4JX09_9PLEO</name>
<feature type="compositionally biased region" description="Polar residues" evidence="2">
    <location>
        <begin position="8"/>
        <end position="23"/>
    </location>
</feature>
<evidence type="ECO:0000259" key="3">
    <source>
        <dbReference type="PROSITE" id="PS50174"/>
    </source>
</evidence>
<keyword evidence="5" id="KW-1185">Reference proteome</keyword>
<comment type="caution">
    <text evidence="4">The sequence shown here is derived from an EMBL/GenBank/DDBJ whole genome shotgun (WGS) entry which is preliminary data.</text>
</comment>
<dbReference type="Pfam" id="PF01585">
    <property type="entry name" value="G-patch"/>
    <property type="match status" value="1"/>
</dbReference>
<dbReference type="GO" id="GO:0003676">
    <property type="term" value="F:nucleic acid binding"/>
    <property type="evidence" value="ECO:0007669"/>
    <property type="project" value="InterPro"/>
</dbReference>
<evidence type="ECO:0000313" key="4">
    <source>
        <dbReference type="EMBL" id="KAF2258173.1"/>
    </source>
</evidence>
<dbReference type="GO" id="GO:0000390">
    <property type="term" value="P:spliceosomal complex disassembly"/>
    <property type="evidence" value="ECO:0007669"/>
    <property type="project" value="InterPro"/>
</dbReference>
<feature type="region of interest" description="Disordered" evidence="2">
    <location>
        <begin position="64"/>
        <end position="122"/>
    </location>
</feature>
<dbReference type="InterPro" id="IPR022783">
    <property type="entry name" value="GCFC_dom"/>
</dbReference>
<comment type="similarity">
    <text evidence="1">Belongs to the TFP11/STIP family.</text>
</comment>
<feature type="region of interest" description="Disordered" evidence="2">
    <location>
        <begin position="1"/>
        <end position="35"/>
    </location>
</feature>
<evidence type="ECO:0000256" key="2">
    <source>
        <dbReference type="SAM" id="MobiDB-lite"/>
    </source>
</evidence>
<dbReference type="AlphaFoldDB" id="A0A9P4JX09"/>
<proteinExistence type="inferred from homology"/>
<feature type="domain" description="G-patch" evidence="3">
    <location>
        <begin position="29"/>
        <end position="75"/>
    </location>
</feature>
<protein>
    <submittedName>
        <fullName evidence="4">TFP11-domain-containing protein</fullName>
    </submittedName>
</protein>
<sequence>MDRKRKSGFQNGSRKSFKANSDDSPGEKPLSFAERMMLKMGHKKGSGLGATGSGITAPIEVTLRPTGVGLGSVKERSQQDIAQERRQKQLRGEQVVSEDSEEERPTRREKKKAAASAPSTPRRKMVLEIQNELAVPAILQEYYDTSTGRLTDANAISLRSHVGFESEANAIAKRARRDLEAFASSYHEMTENSKTTLFRERQLQAELGSLDVAIVDATSFLAAVKSIRQTTSLREALVELELLSSKFGSLVTEELAVALVGPHLRQSIVSWEPFNDDDDTLHSAFSQLQSIFHRNTQKSNAIPKTSISGRKQSTTTFESLLWLYWFPKVRTTITSWDVYSPFALITFFGLWQDIIPKFIRGHLLRLVFEKLSAALQAFNPRSAIKKRHLARLPHVWMLPWLDIVTADQRRNLLDEFKRKLRISLEVWDLHNGILPGLERTQEVLGDHLQPLIVRSLLPRIASSLRDMEIDPSDQKLDALEISLRWSSFLKPSIMAELFAATIRPNWLTTLHAWLTAPEASYQEIGAWYSWWRSLFTEEINDEPPMKEWWEAGLELINKALDLGDEASSKLQLPASQPAQPVSETPLQAQGANAKGIAKEPGSARKEVNEATFKDVVEVWAAQESLLLIPLREPHPTSGLPTFRLTASSTGKGGVKVFMKGDVLYFENRKDRSWSPIGLTEELIALAEGK</sequence>
<dbReference type="EMBL" id="ML986778">
    <property type="protein sequence ID" value="KAF2258173.1"/>
    <property type="molecule type" value="Genomic_DNA"/>
</dbReference>
<dbReference type="PANTHER" id="PTHR23329">
    <property type="entry name" value="TUFTELIN-INTERACTING PROTEIN 11-RELATED"/>
    <property type="match status" value="1"/>
</dbReference>
<accession>A0A9P4JX09</accession>